<dbReference type="InterPro" id="IPR001878">
    <property type="entry name" value="Znf_CCHC"/>
</dbReference>
<evidence type="ECO:0000313" key="5">
    <source>
        <dbReference type="Proteomes" id="UP000828390"/>
    </source>
</evidence>
<dbReference type="SUPFAM" id="SSF57756">
    <property type="entry name" value="Retrovirus zinc finger-like domains"/>
    <property type="match status" value="1"/>
</dbReference>
<dbReference type="InterPro" id="IPR036875">
    <property type="entry name" value="Znf_CCHC_sf"/>
</dbReference>
<evidence type="ECO:0000256" key="2">
    <source>
        <dbReference type="SAM" id="MobiDB-lite"/>
    </source>
</evidence>
<gene>
    <name evidence="4" type="ORF">DPMN_158682</name>
</gene>
<reference evidence="4" key="1">
    <citation type="journal article" date="2019" name="bioRxiv">
        <title>The Genome of the Zebra Mussel, Dreissena polymorpha: A Resource for Invasive Species Research.</title>
        <authorList>
            <person name="McCartney M.A."/>
            <person name="Auch B."/>
            <person name="Kono T."/>
            <person name="Mallez S."/>
            <person name="Zhang Y."/>
            <person name="Obille A."/>
            <person name="Becker A."/>
            <person name="Abrahante J.E."/>
            <person name="Garbe J."/>
            <person name="Badalamenti J.P."/>
            <person name="Herman A."/>
            <person name="Mangelson H."/>
            <person name="Liachko I."/>
            <person name="Sullivan S."/>
            <person name="Sone E.D."/>
            <person name="Koren S."/>
            <person name="Silverstein K.A.T."/>
            <person name="Beckman K.B."/>
            <person name="Gohl D.M."/>
        </authorList>
    </citation>
    <scope>NUCLEOTIDE SEQUENCE</scope>
    <source>
        <strain evidence="4">Duluth1</strain>
        <tissue evidence="4">Whole animal</tissue>
    </source>
</reference>
<name>A0A9D4IR30_DREPO</name>
<dbReference type="GO" id="GO:0003676">
    <property type="term" value="F:nucleic acid binding"/>
    <property type="evidence" value="ECO:0007669"/>
    <property type="project" value="InterPro"/>
</dbReference>
<dbReference type="GO" id="GO:0008270">
    <property type="term" value="F:zinc ion binding"/>
    <property type="evidence" value="ECO:0007669"/>
    <property type="project" value="UniProtKB-KW"/>
</dbReference>
<evidence type="ECO:0000256" key="1">
    <source>
        <dbReference type="PROSITE-ProRule" id="PRU00047"/>
    </source>
</evidence>
<dbReference type="EMBL" id="JAIWYP010000008">
    <property type="protein sequence ID" value="KAH3780858.1"/>
    <property type="molecule type" value="Genomic_DNA"/>
</dbReference>
<sequence length="54" mass="6050">MELSERQSKNMEKPPESYVNTVSGSMFKTTRKPTNKDGKCYRCGLTGHFGSVCC</sequence>
<dbReference type="AlphaFoldDB" id="A0A9D4IR30"/>
<feature type="compositionally biased region" description="Polar residues" evidence="2">
    <location>
        <begin position="18"/>
        <end position="28"/>
    </location>
</feature>
<feature type="region of interest" description="Disordered" evidence="2">
    <location>
        <begin position="1"/>
        <end position="31"/>
    </location>
</feature>
<protein>
    <recommendedName>
        <fullName evidence="3">CCHC-type domain-containing protein</fullName>
    </recommendedName>
</protein>
<keyword evidence="5" id="KW-1185">Reference proteome</keyword>
<keyword evidence="1" id="KW-0863">Zinc-finger</keyword>
<dbReference type="Proteomes" id="UP000828390">
    <property type="component" value="Unassembled WGS sequence"/>
</dbReference>
<dbReference type="PROSITE" id="PS50158">
    <property type="entry name" value="ZF_CCHC"/>
    <property type="match status" value="1"/>
</dbReference>
<feature type="compositionally biased region" description="Basic and acidic residues" evidence="2">
    <location>
        <begin position="1"/>
        <end position="15"/>
    </location>
</feature>
<proteinExistence type="predicted"/>
<feature type="domain" description="CCHC-type" evidence="3">
    <location>
        <begin position="39"/>
        <end position="53"/>
    </location>
</feature>
<reference evidence="4" key="2">
    <citation type="submission" date="2020-11" db="EMBL/GenBank/DDBJ databases">
        <authorList>
            <person name="McCartney M.A."/>
            <person name="Auch B."/>
            <person name="Kono T."/>
            <person name="Mallez S."/>
            <person name="Becker A."/>
            <person name="Gohl D.M."/>
            <person name="Silverstein K.A.T."/>
            <person name="Koren S."/>
            <person name="Bechman K.B."/>
            <person name="Herman A."/>
            <person name="Abrahante J.E."/>
            <person name="Garbe J."/>
        </authorList>
    </citation>
    <scope>NUCLEOTIDE SEQUENCE</scope>
    <source>
        <strain evidence="4">Duluth1</strain>
        <tissue evidence="4">Whole animal</tissue>
    </source>
</reference>
<comment type="caution">
    <text evidence="4">The sequence shown here is derived from an EMBL/GenBank/DDBJ whole genome shotgun (WGS) entry which is preliminary data.</text>
</comment>
<evidence type="ECO:0000259" key="3">
    <source>
        <dbReference type="PROSITE" id="PS50158"/>
    </source>
</evidence>
<organism evidence="4 5">
    <name type="scientific">Dreissena polymorpha</name>
    <name type="common">Zebra mussel</name>
    <name type="synonym">Mytilus polymorpha</name>
    <dbReference type="NCBI Taxonomy" id="45954"/>
    <lineage>
        <taxon>Eukaryota</taxon>
        <taxon>Metazoa</taxon>
        <taxon>Spiralia</taxon>
        <taxon>Lophotrochozoa</taxon>
        <taxon>Mollusca</taxon>
        <taxon>Bivalvia</taxon>
        <taxon>Autobranchia</taxon>
        <taxon>Heteroconchia</taxon>
        <taxon>Euheterodonta</taxon>
        <taxon>Imparidentia</taxon>
        <taxon>Neoheterodontei</taxon>
        <taxon>Myida</taxon>
        <taxon>Dreissenoidea</taxon>
        <taxon>Dreissenidae</taxon>
        <taxon>Dreissena</taxon>
    </lineage>
</organism>
<accession>A0A9D4IR30</accession>
<keyword evidence="1" id="KW-0479">Metal-binding</keyword>
<keyword evidence="1" id="KW-0862">Zinc</keyword>
<evidence type="ECO:0000313" key="4">
    <source>
        <dbReference type="EMBL" id="KAH3780858.1"/>
    </source>
</evidence>